<feature type="coiled-coil region" evidence="8">
    <location>
        <begin position="249"/>
        <end position="305"/>
    </location>
</feature>
<keyword evidence="10" id="KW-1185">Reference proteome</keyword>
<keyword evidence="7" id="KW-0998">Cell outer membrane</keyword>
<proteinExistence type="inferred from homology"/>
<dbReference type="GO" id="GO:1990281">
    <property type="term" value="C:efflux pump complex"/>
    <property type="evidence" value="ECO:0007669"/>
    <property type="project" value="TreeGrafter"/>
</dbReference>
<accession>A0A0D2GEC6</accession>
<dbReference type="GO" id="GO:0015288">
    <property type="term" value="F:porin activity"/>
    <property type="evidence" value="ECO:0007669"/>
    <property type="project" value="TreeGrafter"/>
</dbReference>
<dbReference type="PANTHER" id="PTHR30026">
    <property type="entry name" value="OUTER MEMBRANE PROTEIN TOLC"/>
    <property type="match status" value="1"/>
</dbReference>
<evidence type="ECO:0000256" key="6">
    <source>
        <dbReference type="ARBA" id="ARBA00023136"/>
    </source>
</evidence>
<comment type="similarity">
    <text evidence="2">Belongs to the outer membrane factor (OMF) (TC 1.B.17) family.</text>
</comment>
<evidence type="ECO:0000256" key="5">
    <source>
        <dbReference type="ARBA" id="ARBA00022692"/>
    </source>
</evidence>
<dbReference type="GO" id="GO:0015562">
    <property type="term" value="F:efflux transmembrane transporter activity"/>
    <property type="evidence" value="ECO:0007669"/>
    <property type="project" value="InterPro"/>
</dbReference>
<evidence type="ECO:0000256" key="1">
    <source>
        <dbReference type="ARBA" id="ARBA00004442"/>
    </source>
</evidence>
<dbReference type="PANTHER" id="PTHR30026:SF20">
    <property type="entry name" value="OUTER MEMBRANE PROTEIN TOLC"/>
    <property type="match status" value="1"/>
</dbReference>
<dbReference type="Proteomes" id="UP000032233">
    <property type="component" value="Unassembled WGS sequence"/>
</dbReference>
<keyword evidence="5" id="KW-0812">Transmembrane</keyword>
<feature type="coiled-coil region" evidence="8">
    <location>
        <begin position="436"/>
        <end position="470"/>
    </location>
</feature>
<comment type="caution">
    <text evidence="9">The sequence shown here is derived from an EMBL/GenBank/DDBJ whole genome shotgun (WGS) entry which is preliminary data.</text>
</comment>
<keyword evidence="3" id="KW-0813">Transport</keyword>
<reference evidence="9 10" key="1">
    <citation type="submission" date="2013-11" db="EMBL/GenBank/DDBJ databases">
        <title>Metagenomic analysis of a methanogenic consortium involved in long chain n-alkane degradation.</title>
        <authorList>
            <person name="Davidova I.A."/>
            <person name="Callaghan A.V."/>
            <person name="Wawrik B."/>
            <person name="Pruitt S."/>
            <person name="Marks C."/>
            <person name="Duncan K.E."/>
            <person name="Suflita J.M."/>
        </authorList>
    </citation>
    <scope>NUCLEOTIDE SEQUENCE [LARGE SCALE GENOMIC DNA]</scope>
    <source>
        <strain evidence="9 10">SPR</strain>
    </source>
</reference>
<sequence length="552" mass="61391">MPVSSRFKKAPELKLRLLISIYRFLPVLLLFLGLAGCLKPGGWPVDQAEYDKRFPQDDYLSLQVPAELKPEQAQAPSFKVNEKGQTLLSLEQAAYAALRGNQELTVRQFAPVQAGAFEKIERGVFSPELFADFSYGLEKADKFKTSSRTWKNEETTETLATAGVRRRFASGTNVEISAEGDRTSSSLDPDESEARLGLSITQSLLRGLGPVVNLVAVRQAELKTRASLYELRGFTEATLAQAEIAYWEFVQAEREIAIFKRSLEVAQQQLLEIEQRIEVGMLPQVEAAAARAEVARREQATIEAESNLEDRRLRLLRIINPGGGLGLKLVSTSRPDLTPRSIKDIKARAALARKSRPDLNEARLRLKENRLQTIATKNGLLPRLDLFVSLGKTGYAQSLSNSFSDLDGSNYDAVAGVKLSHYLDNLSAEGRHTAALASARQARAALDNLNQQVELDVRLALNQVERARRQIFATRLTRELQEKTVFAEIERFDVGKSTSLLVAQAQRDLLASQINEVQAIVYYRIGLVRLYLAEGSLLQRRGVSVAAKPSLW</sequence>
<dbReference type="EMBL" id="AZAC01000016">
    <property type="protein sequence ID" value="KIX13342.1"/>
    <property type="molecule type" value="Genomic_DNA"/>
</dbReference>
<keyword evidence="4" id="KW-1134">Transmembrane beta strand</keyword>
<dbReference type="GO" id="GO:0009279">
    <property type="term" value="C:cell outer membrane"/>
    <property type="evidence" value="ECO:0007669"/>
    <property type="project" value="UniProtKB-SubCell"/>
</dbReference>
<dbReference type="AlphaFoldDB" id="A0A0D2GEC6"/>
<evidence type="ECO:0000313" key="10">
    <source>
        <dbReference type="Proteomes" id="UP000032233"/>
    </source>
</evidence>
<keyword evidence="8" id="KW-0175">Coiled coil</keyword>
<dbReference type="InParanoid" id="A0A0D2GEC6"/>
<name>A0A0D2GEC6_9BACT</name>
<evidence type="ECO:0000256" key="3">
    <source>
        <dbReference type="ARBA" id="ARBA00022448"/>
    </source>
</evidence>
<evidence type="ECO:0000256" key="2">
    <source>
        <dbReference type="ARBA" id="ARBA00007613"/>
    </source>
</evidence>
<dbReference type="STRING" id="1429043.X474_14090"/>
<evidence type="ECO:0000256" key="4">
    <source>
        <dbReference type="ARBA" id="ARBA00022452"/>
    </source>
</evidence>
<keyword evidence="6" id="KW-0472">Membrane</keyword>
<dbReference type="Gene3D" id="1.20.1600.10">
    <property type="entry name" value="Outer membrane efflux proteins (OEP)"/>
    <property type="match status" value="1"/>
</dbReference>
<dbReference type="InterPro" id="IPR003423">
    <property type="entry name" value="OMP_efflux"/>
</dbReference>
<comment type="subcellular location">
    <subcellularLocation>
        <location evidence="1">Cell outer membrane</location>
    </subcellularLocation>
</comment>
<dbReference type="Pfam" id="PF02321">
    <property type="entry name" value="OEP"/>
    <property type="match status" value="2"/>
</dbReference>
<evidence type="ECO:0000313" key="9">
    <source>
        <dbReference type="EMBL" id="KIX13342.1"/>
    </source>
</evidence>
<dbReference type="SUPFAM" id="SSF56954">
    <property type="entry name" value="Outer membrane efflux proteins (OEP)"/>
    <property type="match status" value="1"/>
</dbReference>
<evidence type="ECO:0000256" key="8">
    <source>
        <dbReference type="SAM" id="Coils"/>
    </source>
</evidence>
<organism evidence="9 10">
    <name type="scientific">Dethiosulfatarculus sandiegensis</name>
    <dbReference type="NCBI Taxonomy" id="1429043"/>
    <lineage>
        <taxon>Bacteria</taxon>
        <taxon>Pseudomonadati</taxon>
        <taxon>Thermodesulfobacteriota</taxon>
        <taxon>Desulfarculia</taxon>
        <taxon>Desulfarculales</taxon>
        <taxon>Desulfarculaceae</taxon>
        <taxon>Dethiosulfatarculus</taxon>
    </lineage>
</organism>
<protein>
    <submittedName>
        <fullName evidence="9">Transporter</fullName>
    </submittedName>
</protein>
<dbReference type="InterPro" id="IPR051906">
    <property type="entry name" value="TolC-like"/>
</dbReference>
<dbReference type="OrthoDB" id="5405048at2"/>
<evidence type="ECO:0000256" key="7">
    <source>
        <dbReference type="ARBA" id="ARBA00023237"/>
    </source>
</evidence>
<gene>
    <name evidence="9" type="ORF">X474_14090</name>
</gene>